<reference evidence="8 9" key="1">
    <citation type="journal article" date="2015" name="Genome Biol.">
        <title>Comparative genomics of Steinernema reveals deeply conserved gene regulatory networks.</title>
        <authorList>
            <person name="Dillman A.R."/>
            <person name="Macchietto M."/>
            <person name="Porter C.F."/>
            <person name="Rogers A."/>
            <person name="Williams B."/>
            <person name="Antoshechkin I."/>
            <person name="Lee M.M."/>
            <person name="Goodwin Z."/>
            <person name="Lu X."/>
            <person name="Lewis E.E."/>
            <person name="Goodrich-Blair H."/>
            <person name="Stock S.P."/>
            <person name="Adams B.J."/>
            <person name="Sternberg P.W."/>
            <person name="Mortazavi A."/>
        </authorList>
    </citation>
    <scope>NUCLEOTIDE SEQUENCE [LARGE SCALE GENOMIC DNA]</scope>
    <source>
        <strain evidence="8 9">ALL</strain>
    </source>
</reference>
<dbReference type="Gene3D" id="1.10.510.10">
    <property type="entry name" value="Transferase(Phosphotransferase) domain 1"/>
    <property type="match status" value="1"/>
</dbReference>
<dbReference type="PROSITE" id="PS50011">
    <property type="entry name" value="PROTEIN_KINASE_DOM"/>
    <property type="match status" value="1"/>
</dbReference>
<dbReference type="GO" id="GO:0004674">
    <property type="term" value="F:protein serine/threonine kinase activity"/>
    <property type="evidence" value="ECO:0007669"/>
    <property type="project" value="UniProtKB-KW"/>
</dbReference>
<evidence type="ECO:0000256" key="5">
    <source>
        <dbReference type="RuleBase" id="RU000304"/>
    </source>
</evidence>
<comment type="similarity">
    <text evidence="5">Belongs to the protein kinase superfamily.</text>
</comment>
<evidence type="ECO:0000256" key="4">
    <source>
        <dbReference type="PROSITE-ProRule" id="PRU10141"/>
    </source>
</evidence>
<dbReference type="PANTHER" id="PTHR11909">
    <property type="entry name" value="CASEIN KINASE-RELATED"/>
    <property type="match status" value="1"/>
</dbReference>
<dbReference type="AlphaFoldDB" id="A0A4U5NI29"/>
<keyword evidence="9" id="KW-1185">Reference proteome</keyword>
<proteinExistence type="inferred from homology"/>
<dbReference type="OrthoDB" id="2687620at2759"/>
<evidence type="ECO:0000259" key="7">
    <source>
        <dbReference type="PROSITE" id="PS50011"/>
    </source>
</evidence>
<dbReference type="EC" id="2.7.11.1" evidence="1"/>
<feature type="domain" description="Protein kinase" evidence="7">
    <location>
        <begin position="86"/>
        <end position="360"/>
    </location>
</feature>
<dbReference type="Proteomes" id="UP000298663">
    <property type="component" value="Unassembled WGS sequence"/>
</dbReference>
<dbReference type="GO" id="GO:0005524">
    <property type="term" value="F:ATP binding"/>
    <property type="evidence" value="ECO:0007669"/>
    <property type="project" value="UniProtKB-UniRule"/>
</dbReference>
<dbReference type="PROSITE" id="PS00108">
    <property type="entry name" value="PROTEIN_KINASE_ST"/>
    <property type="match status" value="1"/>
</dbReference>
<keyword evidence="3 4" id="KW-0067">ATP-binding</keyword>
<keyword evidence="2 4" id="KW-0547">Nucleotide-binding</keyword>
<gene>
    <name evidence="8" type="ORF">L596_016206</name>
</gene>
<dbReference type="InterPro" id="IPR050235">
    <property type="entry name" value="CK1_Ser-Thr_kinase"/>
</dbReference>
<dbReference type="InterPro" id="IPR011009">
    <property type="entry name" value="Kinase-like_dom_sf"/>
</dbReference>
<evidence type="ECO:0000256" key="1">
    <source>
        <dbReference type="ARBA" id="ARBA00012513"/>
    </source>
</evidence>
<dbReference type="PROSITE" id="PS00107">
    <property type="entry name" value="PROTEIN_KINASE_ATP"/>
    <property type="match status" value="1"/>
</dbReference>
<sequence>MSHKEHSDVPRTLLERLFGRNKSEDASGMNSITESSRKSSFEAAPSAASVAKALSPNVGKYMYPRVKRNPPGALLLQIGEQLKDRWLIKGLIGRGGYGQIYYAADKEGSEGVAVKAEPTKRRGKTSRRMILEQRVLLRLQGRPHAPLMYASGVEREKDINYIVMQLLSVNVSELRKRSHLKRLSVNTTARIMQQLKTILFSAIAALRDVHHIGYLHRDVKPSNMCFGVTDASKHRLILVDFGLARRYKTDEGKVRAKRSQAGICGTPRYVSSRVHDGEEQGPSDDLVALLYSAIELIRGKLSWKHVKPNKEIKDAKDEMKNDELRTISEGIGKPFQEFGKAVLAMTADDEPNYSELQDFMKMLADGKQLNDPYDWENDFVDVHAEKDLNKLLRLNG</sequence>
<reference evidence="8 9" key="2">
    <citation type="journal article" date="2019" name="G3 (Bethesda)">
        <title>Hybrid Assembly of the Genome of the Entomopathogenic Nematode Steinernema carpocapsae Identifies the X-Chromosome.</title>
        <authorList>
            <person name="Serra L."/>
            <person name="Macchietto M."/>
            <person name="Macias-Munoz A."/>
            <person name="McGill C.J."/>
            <person name="Rodriguez I.M."/>
            <person name="Rodriguez B."/>
            <person name="Murad R."/>
            <person name="Mortazavi A."/>
        </authorList>
    </citation>
    <scope>NUCLEOTIDE SEQUENCE [LARGE SCALE GENOMIC DNA]</scope>
    <source>
        <strain evidence="8 9">ALL</strain>
    </source>
</reference>
<evidence type="ECO:0000256" key="6">
    <source>
        <dbReference type="SAM" id="MobiDB-lite"/>
    </source>
</evidence>
<dbReference type="SMART" id="SM00220">
    <property type="entry name" value="S_TKc"/>
    <property type="match status" value="1"/>
</dbReference>
<dbReference type="EMBL" id="AZBU02000004">
    <property type="protein sequence ID" value="TKR82486.1"/>
    <property type="molecule type" value="Genomic_DNA"/>
</dbReference>
<evidence type="ECO:0000313" key="8">
    <source>
        <dbReference type="EMBL" id="TKR82486.1"/>
    </source>
</evidence>
<dbReference type="InterPro" id="IPR008271">
    <property type="entry name" value="Ser/Thr_kinase_AS"/>
</dbReference>
<feature type="region of interest" description="Disordered" evidence="6">
    <location>
        <begin position="19"/>
        <end position="41"/>
    </location>
</feature>
<name>A0A4U5NI29_STECR</name>
<dbReference type="InterPro" id="IPR017441">
    <property type="entry name" value="Protein_kinase_ATP_BS"/>
</dbReference>
<protein>
    <recommendedName>
        <fullName evidence="1">non-specific serine/threonine protein kinase</fullName>
        <ecNumber evidence="1">2.7.11.1</ecNumber>
    </recommendedName>
</protein>
<dbReference type="STRING" id="34508.A0A4U5NI29"/>
<organism evidence="8 9">
    <name type="scientific">Steinernema carpocapsae</name>
    <name type="common">Entomopathogenic nematode</name>
    <dbReference type="NCBI Taxonomy" id="34508"/>
    <lineage>
        <taxon>Eukaryota</taxon>
        <taxon>Metazoa</taxon>
        <taxon>Ecdysozoa</taxon>
        <taxon>Nematoda</taxon>
        <taxon>Chromadorea</taxon>
        <taxon>Rhabditida</taxon>
        <taxon>Tylenchina</taxon>
        <taxon>Panagrolaimomorpha</taxon>
        <taxon>Strongyloidoidea</taxon>
        <taxon>Steinernematidae</taxon>
        <taxon>Steinernema</taxon>
    </lineage>
</organism>
<keyword evidence="5" id="KW-0723">Serine/threonine-protein kinase</keyword>
<keyword evidence="5" id="KW-0808">Transferase</keyword>
<evidence type="ECO:0000256" key="2">
    <source>
        <dbReference type="ARBA" id="ARBA00022741"/>
    </source>
</evidence>
<keyword evidence="5" id="KW-0418">Kinase</keyword>
<evidence type="ECO:0000313" key="9">
    <source>
        <dbReference type="Proteomes" id="UP000298663"/>
    </source>
</evidence>
<evidence type="ECO:0000256" key="3">
    <source>
        <dbReference type="ARBA" id="ARBA00022840"/>
    </source>
</evidence>
<dbReference type="Pfam" id="PF00069">
    <property type="entry name" value="Pkinase"/>
    <property type="match status" value="1"/>
</dbReference>
<dbReference type="SUPFAM" id="SSF56112">
    <property type="entry name" value="Protein kinase-like (PK-like)"/>
    <property type="match status" value="1"/>
</dbReference>
<feature type="binding site" evidence="4">
    <location>
        <position position="115"/>
    </location>
    <ligand>
        <name>ATP</name>
        <dbReference type="ChEBI" id="CHEBI:30616"/>
    </ligand>
</feature>
<accession>A0A4U5NI29</accession>
<comment type="caution">
    <text evidence="8">The sequence shown here is derived from an EMBL/GenBank/DDBJ whole genome shotgun (WGS) entry which is preliminary data.</text>
</comment>
<dbReference type="InterPro" id="IPR000719">
    <property type="entry name" value="Prot_kinase_dom"/>
</dbReference>